<dbReference type="GO" id="GO:0006099">
    <property type="term" value="P:tricarboxylic acid cycle"/>
    <property type="evidence" value="ECO:0007669"/>
    <property type="project" value="UniProtKB-KW"/>
</dbReference>
<comment type="similarity">
    <text evidence="1">Belongs to the PrpD family.</text>
</comment>
<evidence type="ECO:0000259" key="5">
    <source>
        <dbReference type="Pfam" id="PF19305"/>
    </source>
</evidence>
<dbReference type="InterPro" id="IPR045337">
    <property type="entry name" value="MmgE_PrpD_C"/>
</dbReference>
<accession>E6SJ57</accession>
<dbReference type="KEGG" id="tmr:Tmar_1999"/>
<evidence type="ECO:0000259" key="4">
    <source>
        <dbReference type="Pfam" id="PF03972"/>
    </source>
</evidence>
<dbReference type="eggNOG" id="COG2079">
    <property type="taxonomic scope" value="Bacteria"/>
</dbReference>
<name>E6SJ57_THEM7</name>
<dbReference type="NCBIfam" id="TIGR02330">
    <property type="entry name" value="prpD"/>
    <property type="match status" value="1"/>
</dbReference>
<keyword evidence="2" id="KW-0816">Tricarboxylic acid cycle</keyword>
<feature type="domain" description="MmgE/PrpD C-terminal" evidence="5">
    <location>
        <begin position="296"/>
        <end position="464"/>
    </location>
</feature>
<reference evidence="7" key="2">
    <citation type="journal article" date="2010" name="Stand. Genomic Sci.">
        <title>Complete genome sequence of Thermaerobacter marianensis type strain (7p75aT).</title>
        <authorList>
            <person name="Han C."/>
            <person name="Gu W."/>
            <person name="Zhang X."/>
            <person name="Lapidus A."/>
            <person name="Nolan M."/>
            <person name="Copeland A."/>
            <person name="Lucas S."/>
            <person name="Glavina Del Rio T."/>
            <person name="Tice H."/>
            <person name="Cheng J."/>
            <person name="Tapia R."/>
            <person name="Goodwin L."/>
            <person name="Pitluck S."/>
            <person name="Pagani I."/>
            <person name="Ivanova N."/>
            <person name="Mavromatis K."/>
            <person name="Mikhailova N."/>
            <person name="Pati A."/>
            <person name="Chen A."/>
            <person name="Palaniappan K."/>
            <person name="Land M."/>
            <person name="Hauser L."/>
            <person name="Chang Y."/>
            <person name="Jeffries C."/>
            <person name="Schneider S."/>
            <person name="Rohde M."/>
            <person name="Goker M."/>
            <person name="Pukall R."/>
            <person name="Woyke T."/>
            <person name="Bristow J."/>
            <person name="Eisen J."/>
            <person name="Markowitz V."/>
            <person name="Hugenholtz P."/>
            <person name="Kyrpides N."/>
            <person name="Klenk H."/>
            <person name="Detter J."/>
        </authorList>
    </citation>
    <scope>NUCLEOTIDE SEQUENCE [LARGE SCALE GENOMIC DNA]</scope>
    <source>
        <strain evidence="7">ATCC 700841 / DSM 12885 / JCM 10246 / 7p75a</strain>
    </source>
</reference>
<dbReference type="AlphaFoldDB" id="E6SJ57"/>
<dbReference type="Pfam" id="PF19305">
    <property type="entry name" value="MmgE_PrpD_C"/>
    <property type="match status" value="1"/>
</dbReference>
<evidence type="ECO:0000313" key="6">
    <source>
        <dbReference type="EMBL" id="ADU52081.1"/>
    </source>
</evidence>
<dbReference type="FunFam" id="3.30.1330.120:FF:000001">
    <property type="entry name" value="2-methylcitrate dehydratase"/>
    <property type="match status" value="1"/>
</dbReference>
<evidence type="ECO:0000256" key="3">
    <source>
        <dbReference type="ARBA" id="ARBA00023239"/>
    </source>
</evidence>
<dbReference type="Pfam" id="PF03972">
    <property type="entry name" value="MmgE_PrpD_N"/>
    <property type="match status" value="1"/>
</dbReference>
<dbReference type="PANTHER" id="PTHR16943">
    <property type="entry name" value="2-METHYLCITRATE DEHYDRATASE-RELATED"/>
    <property type="match status" value="1"/>
</dbReference>
<dbReference type="InterPro" id="IPR036148">
    <property type="entry name" value="MmgE/PrpD_sf"/>
</dbReference>
<dbReference type="EMBL" id="CP002344">
    <property type="protein sequence ID" value="ADU52081.1"/>
    <property type="molecule type" value="Genomic_DNA"/>
</dbReference>
<evidence type="ECO:0000313" key="7">
    <source>
        <dbReference type="Proteomes" id="UP000008915"/>
    </source>
</evidence>
<keyword evidence="3 6" id="KW-0456">Lyase</keyword>
<dbReference type="InterPro" id="IPR045336">
    <property type="entry name" value="MmgE_PrpD_N"/>
</dbReference>
<dbReference type="STRING" id="644966.Tmar_1999"/>
<dbReference type="InterPro" id="IPR005656">
    <property type="entry name" value="MmgE_PrpD"/>
</dbReference>
<dbReference type="PANTHER" id="PTHR16943:SF8">
    <property type="entry name" value="2-METHYLCITRATE DEHYDRATASE"/>
    <property type="match status" value="1"/>
</dbReference>
<protein>
    <submittedName>
        <fullName evidence="6">2-methylcitrate dehydratase</fullName>
        <ecNumber evidence="6">4.2.1.79</ecNumber>
    </submittedName>
</protein>
<dbReference type="NCBIfam" id="NF006943">
    <property type="entry name" value="PRK09425.1"/>
    <property type="match status" value="1"/>
</dbReference>
<keyword evidence="7" id="KW-1185">Reference proteome</keyword>
<gene>
    <name evidence="6" type="ordered locus">Tmar_1999</name>
</gene>
<dbReference type="EC" id="4.2.1.79" evidence="6"/>
<dbReference type="Proteomes" id="UP000008915">
    <property type="component" value="Chromosome"/>
</dbReference>
<proteinExistence type="inferred from homology"/>
<dbReference type="HOGENOM" id="CLU_021803_1_0_9"/>
<dbReference type="GO" id="GO:0047547">
    <property type="term" value="F:2-methylcitrate dehydratase activity"/>
    <property type="evidence" value="ECO:0007669"/>
    <property type="project" value="UniProtKB-EC"/>
</dbReference>
<dbReference type="GO" id="GO:0051537">
    <property type="term" value="F:2 iron, 2 sulfur cluster binding"/>
    <property type="evidence" value="ECO:0007669"/>
    <property type="project" value="InterPro"/>
</dbReference>
<feature type="domain" description="MmgE/PrpD N-terminal" evidence="4">
    <location>
        <begin position="27"/>
        <end position="276"/>
    </location>
</feature>
<dbReference type="InterPro" id="IPR042183">
    <property type="entry name" value="MmgE/PrpD_sf_1"/>
</dbReference>
<reference evidence="6 7" key="1">
    <citation type="journal article" date="2010" name="Stand. Genomic Sci.">
        <title>Complete genome sequence of Thermaerobacter marianensis type strain (7p75a).</title>
        <authorList>
            <person name="Han C."/>
            <person name="Gu W."/>
            <person name="Zhang X."/>
            <person name="Lapidus A."/>
            <person name="Nolan M."/>
            <person name="Copeland A."/>
            <person name="Lucas S."/>
            <person name="Del Rio T.G."/>
            <person name="Tice H."/>
            <person name="Cheng J.F."/>
            <person name="Tapia R."/>
            <person name="Goodwin L."/>
            <person name="Pitluck S."/>
            <person name="Pagani I."/>
            <person name="Ivanova N."/>
            <person name="Mavromatis K."/>
            <person name="Mikhailova N."/>
            <person name="Pati A."/>
            <person name="Chen A."/>
            <person name="Palaniappan K."/>
            <person name="Land M."/>
            <person name="Hauser L."/>
            <person name="Chang Y.J."/>
            <person name="Jeffries C.D."/>
            <person name="Schneider S."/>
            <person name="Rohde M."/>
            <person name="Goker M."/>
            <person name="Pukall R."/>
            <person name="Woyke T."/>
            <person name="Bristow J."/>
            <person name="Eisen J.A."/>
            <person name="Markowitz V."/>
            <person name="Hugenholtz P."/>
            <person name="Kyrpides N.C."/>
            <person name="Klenk H.P."/>
            <person name="Detter J.C."/>
        </authorList>
    </citation>
    <scope>NUCLEOTIDE SEQUENCE [LARGE SCALE GENOMIC DNA]</scope>
    <source>
        <strain evidence="7">ATCC 700841 / DSM 12885 / JCM 10246 / 7p75a</strain>
    </source>
</reference>
<evidence type="ECO:0000256" key="2">
    <source>
        <dbReference type="ARBA" id="ARBA00022532"/>
    </source>
</evidence>
<dbReference type="GO" id="GO:0019679">
    <property type="term" value="P:propionate metabolic process, methylcitrate cycle"/>
    <property type="evidence" value="ECO:0007669"/>
    <property type="project" value="InterPro"/>
</dbReference>
<dbReference type="Gene3D" id="1.10.4100.10">
    <property type="entry name" value="2-methylcitrate dehydratase PrpD"/>
    <property type="match status" value="1"/>
</dbReference>
<dbReference type="InterPro" id="IPR042188">
    <property type="entry name" value="MmgE/PrpD_sf_2"/>
</dbReference>
<evidence type="ECO:0000256" key="1">
    <source>
        <dbReference type="ARBA" id="ARBA00006174"/>
    </source>
</evidence>
<organism evidence="6 7">
    <name type="scientific">Thermaerobacter marianensis (strain ATCC 700841 / DSM 12885 / JCM 10246 / 7p75a)</name>
    <dbReference type="NCBI Taxonomy" id="644966"/>
    <lineage>
        <taxon>Bacteria</taxon>
        <taxon>Bacillati</taxon>
        <taxon>Bacillota</taxon>
        <taxon>Clostridia</taxon>
        <taxon>Eubacteriales</taxon>
        <taxon>Clostridiales Family XVII. Incertae Sedis</taxon>
        <taxon>Thermaerobacter</taxon>
    </lineage>
</organism>
<dbReference type="SUPFAM" id="SSF103378">
    <property type="entry name" value="2-methylcitrate dehydratase PrpD"/>
    <property type="match status" value="1"/>
</dbReference>
<dbReference type="InterPro" id="IPR012705">
    <property type="entry name" value="2Me_IsoCit_deHydtase_PrpD"/>
</dbReference>
<dbReference type="Gene3D" id="3.30.1330.120">
    <property type="entry name" value="2-methylcitrate dehydratase PrpD"/>
    <property type="match status" value="1"/>
</dbReference>
<sequence>MMAAHDPSAAPAGGAVKPQEPDPVLVAIADYALQREIDSELAYRTARWVLMDSLAAAFYALAYPECTKLLGPTVPGTVVPHGVKVPGTPYVLDPVEGAFNITALIRWLDYNDTFLAKEWGHPSDNLGAILAVADHVSRVRRSRGEAPYTVRDVLTMAIKAHEIQGVLSLENSLNRFGFDHVHFVKVASAAVATVLLGGGRDEVINALSNAWIDGAALRTYRHFPNTGSRKSWAAADAVSRAVRLALFAVKGEMGYPTALSAPRWGFEDVVLRGEKVVLARPLGSYVMENVLFKIAYPAEFHGQTAVEAALKLHPQVKDRLEEIDRIVIETQEPAIRIIDKKGPLTNPADRDHSLQYMTAVALIYGELTYQHYEEPIAADPRIDALREKMVVVENEQYSRDYLDPDKRSIANAVQVFFRDGTATEKVAVEYPLGHRRRRDEALPLLHEKVRGALREVFPARRAERLFHLLAEDPALPEMPVDRFMDELHRP</sequence>